<organism evidence="2 3">
    <name type="scientific">Dioscorea zingiberensis</name>
    <dbReference type="NCBI Taxonomy" id="325984"/>
    <lineage>
        <taxon>Eukaryota</taxon>
        <taxon>Viridiplantae</taxon>
        <taxon>Streptophyta</taxon>
        <taxon>Embryophyta</taxon>
        <taxon>Tracheophyta</taxon>
        <taxon>Spermatophyta</taxon>
        <taxon>Magnoliopsida</taxon>
        <taxon>Liliopsida</taxon>
        <taxon>Dioscoreales</taxon>
        <taxon>Dioscoreaceae</taxon>
        <taxon>Dioscorea</taxon>
    </lineage>
</organism>
<dbReference type="SUPFAM" id="SSF51556">
    <property type="entry name" value="Metallo-dependent hydrolases"/>
    <property type="match status" value="1"/>
</dbReference>
<dbReference type="Gene3D" id="2.30.40.10">
    <property type="entry name" value="Urease, subunit C, domain 1"/>
    <property type="match status" value="1"/>
</dbReference>
<dbReference type="InterPro" id="IPR011059">
    <property type="entry name" value="Metal-dep_hydrolase_composite"/>
</dbReference>
<proteinExistence type="predicted"/>
<dbReference type="InterPro" id="IPR032466">
    <property type="entry name" value="Metal_Hydrolase"/>
</dbReference>
<dbReference type="PANTHER" id="PTHR22642:SF2">
    <property type="entry name" value="PROTEIN LONG AFTER FAR-RED 3"/>
    <property type="match status" value="1"/>
</dbReference>
<dbReference type="InterPro" id="IPR013108">
    <property type="entry name" value="Amidohydro_3"/>
</dbReference>
<reference evidence="2" key="2">
    <citation type="journal article" date="2022" name="Hortic Res">
        <title>The genome of Dioscorea zingiberensis sheds light on the biosynthesis, origin and evolution of the medicinally important diosgenin saponins.</title>
        <authorList>
            <person name="Li Y."/>
            <person name="Tan C."/>
            <person name="Li Z."/>
            <person name="Guo J."/>
            <person name="Li S."/>
            <person name="Chen X."/>
            <person name="Wang C."/>
            <person name="Dai X."/>
            <person name="Yang H."/>
            <person name="Song W."/>
            <person name="Hou L."/>
            <person name="Xu J."/>
            <person name="Tong Z."/>
            <person name="Xu A."/>
            <person name="Yuan X."/>
            <person name="Wang W."/>
            <person name="Yang Q."/>
            <person name="Chen L."/>
            <person name="Sun Z."/>
            <person name="Wang K."/>
            <person name="Pan B."/>
            <person name="Chen J."/>
            <person name="Bao Y."/>
            <person name="Liu F."/>
            <person name="Qi X."/>
            <person name="Gang D.R."/>
            <person name="Wen J."/>
            <person name="Li J."/>
        </authorList>
    </citation>
    <scope>NUCLEOTIDE SEQUENCE</scope>
    <source>
        <strain evidence="2">Dzin_1.0</strain>
    </source>
</reference>
<dbReference type="AlphaFoldDB" id="A0A9D5HJH9"/>
<name>A0A9D5HJH9_9LILI</name>
<protein>
    <recommendedName>
        <fullName evidence="1">Amidohydrolase 3 domain-containing protein</fullName>
    </recommendedName>
</protein>
<comment type="caution">
    <text evidence="2">The sequence shown here is derived from an EMBL/GenBank/DDBJ whole genome shotgun (WGS) entry which is preliminary data.</text>
</comment>
<dbReference type="Proteomes" id="UP001085076">
    <property type="component" value="Miscellaneous, Linkage group lg03"/>
</dbReference>
<dbReference type="EMBL" id="JAGGNH010000003">
    <property type="protein sequence ID" value="KAJ0978814.1"/>
    <property type="molecule type" value="Genomic_DNA"/>
</dbReference>
<evidence type="ECO:0000313" key="3">
    <source>
        <dbReference type="Proteomes" id="UP001085076"/>
    </source>
</evidence>
<feature type="domain" description="Amidohydrolase 3" evidence="1">
    <location>
        <begin position="90"/>
        <end position="572"/>
    </location>
</feature>
<dbReference type="Gene3D" id="3.10.310.70">
    <property type="match status" value="1"/>
</dbReference>
<dbReference type="InterPro" id="IPR033932">
    <property type="entry name" value="YtcJ-like"/>
</dbReference>
<accession>A0A9D5HJH9</accession>
<dbReference type="OrthoDB" id="3501663at2759"/>
<evidence type="ECO:0000313" key="2">
    <source>
        <dbReference type="EMBL" id="KAJ0978814.1"/>
    </source>
</evidence>
<sequence>MATVKNLLIFLSAAAVAFWAILLYPTLNIRWRWDEASAADMVVMNATIYTSDPSLPFVEAFAVRNGRILRVGNYSSMKDLIGQETRILKLEGRVVVPGFIDSHVHFLSGGLQMNRVELRGVKGQDDFIRKVKEAMRGKLPGEWILGGGWNNDMWGGDLPIASWIDDVTPNNPVWLSRMDGHMGLANTLALNIAGICGYTQDPIGGTIIKTIAGEPTGLLVDSAMKLLLAVIPDVSINDRRDALIRASKYALMRGVTTIVDLGRYFPGESVDHVWHDLSDVYRWADSAGRMLIRVCLFFPLQTWSSLADLIQESGKAISNWLYLGGVKAFADGSLGSNSALFYEPYVDDPNNYGLQLTSFDWLLNVTLASDKSNLQVAIHAIGDKANDLVLDLYHSVVSSNGIRDRRFRIEHAQHLMPATIARFGQQRVIASVQPDHLLDDADSAEKKIGAIRAQTGSYMFQSLLSSGTLIAFGSDWPVSDINPLRSIKTALTRRPPGWDTAWIPSERIALEDALNAYTISAAYAIFLDHEVGSLTPGKYADFVVLPSTSWEEFAEDVPSTVFKTYINGVQAYP</sequence>
<evidence type="ECO:0000259" key="1">
    <source>
        <dbReference type="Pfam" id="PF07969"/>
    </source>
</evidence>
<dbReference type="Pfam" id="PF07969">
    <property type="entry name" value="Amidohydro_3"/>
    <property type="match status" value="1"/>
</dbReference>
<dbReference type="PANTHER" id="PTHR22642">
    <property type="entry name" value="IMIDAZOLONEPROPIONASE"/>
    <property type="match status" value="1"/>
</dbReference>
<gene>
    <name evidence="2" type="ORF">J5N97_014288</name>
</gene>
<dbReference type="CDD" id="cd01300">
    <property type="entry name" value="YtcJ_like"/>
    <property type="match status" value="1"/>
</dbReference>
<dbReference type="SUPFAM" id="SSF51338">
    <property type="entry name" value="Composite domain of metallo-dependent hydrolases"/>
    <property type="match status" value="1"/>
</dbReference>
<dbReference type="GO" id="GO:0016810">
    <property type="term" value="F:hydrolase activity, acting on carbon-nitrogen (but not peptide) bonds"/>
    <property type="evidence" value="ECO:0007669"/>
    <property type="project" value="InterPro"/>
</dbReference>
<keyword evidence="3" id="KW-1185">Reference proteome</keyword>
<reference evidence="2" key="1">
    <citation type="submission" date="2021-03" db="EMBL/GenBank/DDBJ databases">
        <authorList>
            <person name="Li Z."/>
            <person name="Yang C."/>
        </authorList>
    </citation>
    <scope>NUCLEOTIDE SEQUENCE</scope>
    <source>
        <strain evidence="2">Dzin_1.0</strain>
        <tissue evidence="2">Leaf</tissue>
    </source>
</reference>
<dbReference type="Gene3D" id="3.20.20.140">
    <property type="entry name" value="Metal-dependent hydrolases"/>
    <property type="match status" value="1"/>
</dbReference>